<feature type="transmembrane region" description="Helical" evidence="1">
    <location>
        <begin position="44"/>
        <end position="65"/>
    </location>
</feature>
<dbReference type="KEGG" id="psab:PSAB_16645"/>
<reference evidence="2 3" key="1">
    <citation type="journal article" date="2014" name="PLoS Genet.">
        <title>Comparative Genomic Analysis of N2-Fixing and Non-N2-Fixing Paenibacillus spp.: Organization, Evolution and Expression of the Nitrogen Fixation Genes.</title>
        <authorList>
            <person name="Xie J.B."/>
            <person name="Du Z."/>
            <person name="Bai L."/>
            <person name="Tian C."/>
            <person name="Zhang Y."/>
            <person name="Xie J.Y."/>
            <person name="Wang T."/>
            <person name="Liu X."/>
            <person name="Chen X."/>
            <person name="Cheng Q."/>
            <person name="Chen S."/>
            <person name="Li J."/>
        </authorList>
    </citation>
    <scope>NUCLEOTIDE SEQUENCE [LARGE SCALE GENOMIC DNA]</scope>
    <source>
        <strain evidence="2 3">T27</strain>
    </source>
</reference>
<dbReference type="eggNOG" id="COG1302">
    <property type="taxonomic scope" value="Bacteria"/>
</dbReference>
<name>X5A1J0_9BACL</name>
<gene>
    <name evidence="2" type="ORF">PSAB_16645</name>
</gene>
<dbReference type="EMBL" id="CP004078">
    <property type="protein sequence ID" value="AHV98233.1"/>
    <property type="molecule type" value="Genomic_DNA"/>
</dbReference>
<dbReference type="RefSeq" id="WP_025335726.1">
    <property type="nucleotide sequence ID" value="NZ_CP004078.1"/>
</dbReference>
<dbReference type="OrthoDB" id="1716040at2"/>
<dbReference type="HOGENOM" id="CLU_120389_0_0_9"/>
<dbReference type="NCBIfam" id="NF033218">
    <property type="entry name" value="anchor_AmaP"/>
    <property type="match status" value="1"/>
</dbReference>
<keyword evidence="1" id="KW-0812">Transmembrane</keyword>
<evidence type="ECO:0000256" key="1">
    <source>
        <dbReference type="SAM" id="Phobius"/>
    </source>
</evidence>
<proteinExistence type="predicted"/>
<dbReference type="Proteomes" id="UP000019772">
    <property type="component" value="Chromosome"/>
</dbReference>
<sequence>MAKILDRLLLFIYSLSIGALSVIAILLLSGVLPMNNLRIRDWDTAYIAAIAVAVILFLLSIRFFYISLRRERTSTLSVDQRTEYGDIQISMETIENLSLKAAGRVKGIRDLKSRIRVSQAGLEIMIRGVVDGEHSLPLLTSEIQRQVHEYVQETTGVPVADVSVYIANLAQSPSFKSRVE</sequence>
<protein>
    <recommendedName>
        <fullName evidence="4">Alkaline shock response membrane anchor protein AmaP</fullName>
    </recommendedName>
</protein>
<dbReference type="PATRIC" id="fig|1268072.3.peg.3434"/>
<evidence type="ECO:0000313" key="2">
    <source>
        <dbReference type="EMBL" id="AHV98233.1"/>
    </source>
</evidence>
<feature type="transmembrane region" description="Helical" evidence="1">
    <location>
        <begin position="12"/>
        <end position="32"/>
    </location>
</feature>
<dbReference type="STRING" id="1268072.PSAB_16645"/>
<evidence type="ECO:0008006" key="4">
    <source>
        <dbReference type="Google" id="ProtNLM"/>
    </source>
</evidence>
<keyword evidence="1" id="KW-0472">Membrane</keyword>
<accession>X5A1J0</accession>
<organism evidence="2 3">
    <name type="scientific">Paenibacillus sabinae T27</name>
    <dbReference type="NCBI Taxonomy" id="1268072"/>
    <lineage>
        <taxon>Bacteria</taxon>
        <taxon>Bacillati</taxon>
        <taxon>Bacillota</taxon>
        <taxon>Bacilli</taxon>
        <taxon>Bacillales</taxon>
        <taxon>Paenibacillaceae</taxon>
        <taxon>Paenibacillus</taxon>
    </lineage>
</organism>
<dbReference type="AlphaFoldDB" id="X5A1J0"/>
<keyword evidence="3" id="KW-1185">Reference proteome</keyword>
<evidence type="ECO:0000313" key="3">
    <source>
        <dbReference type="Proteomes" id="UP000019772"/>
    </source>
</evidence>
<keyword evidence="1" id="KW-1133">Transmembrane helix</keyword>